<feature type="domain" description="F-box" evidence="1">
    <location>
        <begin position="11"/>
        <end position="56"/>
    </location>
</feature>
<name>A0A284S828_ARMOS</name>
<evidence type="ECO:0000313" key="3">
    <source>
        <dbReference type="Proteomes" id="UP000219338"/>
    </source>
</evidence>
<dbReference type="EMBL" id="FUEG01000041">
    <property type="protein sequence ID" value="SJL17181.1"/>
    <property type="molecule type" value="Genomic_DNA"/>
</dbReference>
<dbReference type="SUPFAM" id="SSF81383">
    <property type="entry name" value="F-box domain"/>
    <property type="match status" value="1"/>
</dbReference>
<sequence length="373" mass="42377">MANSIISQYTQFPIQKLPTELLAEILSYLTVTEIKPLSLTCTTLNNDCFPFVFRNLSLHRNHHRATKFIVDFKDRTPAVPCLRKLTLNELNEDISKEILPWSTLVRSAKIDGGPLGNLTILPSLKLLQVLELMNMATQSRSDYFGVLSTIPPSVKALRLRNNTFLHHLPFPHLVTRKIEVERLRIDSATDLSPLLENDSPISFCSLCAASLRHPEPQDLRNLIQRSPRLVDLTIYIRDSGQGHAAPVQFPIRRLKHLQIFAWSGEPSILTQILLEEPSDTPRALETLFLTIPICWIMSPTREWDDVASALSQHRFPRLSSLDIKIVASSPINSPSRMYDFKRWVAGFNTRNAGRLCINIVGLNRRGYVDGQWS</sequence>
<dbReference type="OrthoDB" id="2989580at2759"/>
<keyword evidence="3" id="KW-1185">Reference proteome</keyword>
<dbReference type="Gene3D" id="1.20.1280.50">
    <property type="match status" value="1"/>
</dbReference>
<accession>A0A284S828</accession>
<evidence type="ECO:0000259" key="1">
    <source>
        <dbReference type="PROSITE" id="PS50181"/>
    </source>
</evidence>
<organism evidence="2 3">
    <name type="scientific">Armillaria ostoyae</name>
    <name type="common">Armillaria root rot fungus</name>
    <dbReference type="NCBI Taxonomy" id="47428"/>
    <lineage>
        <taxon>Eukaryota</taxon>
        <taxon>Fungi</taxon>
        <taxon>Dikarya</taxon>
        <taxon>Basidiomycota</taxon>
        <taxon>Agaricomycotina</taxon>
        <taxon>Agaricomycetes</taxon>
        <taxon>Agaricomycetidae</taxon>
        <taxon>Agaricales</taxon>
        <taxon>Marasmiineae</taxon>
        <taxon>Physalacriaceae</taxon>
        <taxon>Armillaria</taxon>
    </lineage>
</organism>
<dbReference type="PROSITE" id="PS50181">
    <property type="entry name" value="FBOX"/>
    <property type="match status" value="1"/>
</dbReference>
<dbReference type="InterPro" id="IPR036047">
    <property type="entry name" value="F-box-like_dom_sf"/>
</dbReference>
<proteinExistence type="predicted"/>
<dbReference type="Pfam" id="PF12937">
    <property type="entry name" value="F-box-like"/>
    <property type="match status" value="1"/>
</dbReference>
<dbReference type="AlphaFoldDB" id="A0A284S828"/>
<reference evidence="3" key="1">
    <citation type="journal article" date="2017" name="Nat. Ecol. Evol.">
        <title>Genome expansion and lineage-specific genetic innovations in the forest pathogenic fungi Armillaria.</title>
        <authorList>
            <person name="Sipos G."/>
            <person name="Prasanna A.N."/>
            <person name="Walter M.C."/>
            <person name="O'Connor E."/>
            <person name="Balint B."/>
            <person name="Krizsan K."/>
            <person name="Kiss B."/>
            <person name="Hess J."/>
            <person name="Varga T."/>
            <person name="Slot J."/>
            <person name="Riley R."/>
            <person name="Boka B."/>
            <person name="Rigling D."/>
            <person name="Barry K."/>
            <person name="Lee J."/>
            <person name="Mihaltcheva S."/>
            <person name="LaButti K."/>
            <person name="Lipzen A."/>
            <person name="Waldron R."/>
            <person name="Moloney N.M."/>
            <person name="Sperisen C."/>
            <person name="Kredics L."/>
            <person name="Vagvoelgyi C."/>
            <person name="Patrignani A."/>
            <person name="Fitzpatrick D."/>
            <person name="Nagy I."/>
            <person name="Doyle S."/>
            <person name="Anderson J.B."/>
            <person name="Grigoriev I.V."/>
            <person name="Gueldener U."/>
            <person name="Muensterkoetter M."/>
            <person name="Nagy L.G."/>
        </authorList>
    </citation>
    <scope>NUCLEOTIDE SEQUENCE [LARGE SCALE GENOMIC DNA]</scope>
    <source>
        <strain evidence="3">C18/9</strain>
    </source>
</reference>
<protein>
    <recommendedName>
        <fullName evidence="1">F-box domain-containing protein</fullName>
    </recommendedName>
</protein>
<gene>
    <name evidence="2" type="ORF">ARMOST_20726</name>
</gene>
<evidence type="ECO:0000313" key="2">
    <source>
        <dbReference type="EMBL" id="SJL17181.1"/>
    </source>
</evidence>
<dbReference type="InterPro" id="IPR001810">
    <property type="entry name" value="F-box_dom"/>
</dbReference>
<dbReference type="Proteomes" id="UP000219338">
    <property type="component" value="Unassembled WGS sequence"/>
</dbReference>